<dbReference type="EMBL" id="MCOG01000006">
    <property type="protein sequence ID" value="ORY83963.1"/>
    <property type="molecule type" value="Genomic_DNA"/>
</dbReference>
<evidence type="ECO:0000313" key="2">
    <source>
        <dbReference type="Proteomes" id="UP000193920"/>
    </source>
</evidence>
<dbReference type="AlphaFoldDB" id="A0A1Y2FJ56"/>
<dbReference type="OrthoDB" id="2148099at2759"/>
<evidence type="ECO:0000313" key="1">
    <source>
        <dbReference type="EMBL" id="ORY83963.1"/>
    </source>
</evidence>
<accession>A0A1Y2FJ56</accession>
<gene>
    <name evidence="1" type="ORF">LY90DRAFT_697213</name>
</gene>
<keyword evidence="2" id="KW-1185">Reference proteome</keyword>
<comment type="caution">
    <text evidence="1">The sequence shown here is derived from an EMBL/GenBank/DDBJ whole genome shotgun (WGS) entry which is preliminary data.</text>
</comment>
<proteinExistence type="predicted"/>
<name>A0A1Y2FJ56_9FUNG</name>
<reference evidence="1 2" key="1">
    <citation type="submission" date="2016-08" db="EMBL/GenBank/DDBJ databases">
        <title>A Parts List for Fungal Cellulosomes Revealed by Comparative Genomics.</title>
        <authorList>
            <consortium name="DOE Joint Genome Institute"/>
            <person name="Haitjema C.H."/>
            <person name="Gilmore S.P."/>
            <person name="Henske J.K."/>
            <person name="Solomon K.V."/>
            <person name="De Groot R."/>
            <person name="Kuo A."/>
            <person name="Mondo S.J."/>
            <person name="Salamov A.A."/>
            <person name="Labutti K."/>
            <person name="Zhao Z."/>
            <person name="Chiniquy J."/>
            <person name="Barry K."/>
            <person name="Brewer H.M."/>
            <person name="Purvine S.O."/>
            <person name="Wright A.T."/>
            <person name="Boxma B."/>
            <person name="Van Alen T."/>
            <person name="Hackstein J.H."/>
            <person name="Baker S.E."/>
            <person name="Grigoriev I.V."/>
            <person name="O'Malley M.A."/>
        </authorList>
    </citation>
    <scope>NUCLEOTIDE SEQUENCE [LARGE SCALE GENOMIC DNA]</scope>
    <source>
        <strain evidence="1 2">G1</strain>
    </source>
</reference>
<dbReference type="Proteomes" id="UP000193920">
    <property type="component" value="Unassembled WGS sequence"/>
</dbReference>
<organism evidence="1 2">
    <name type="scientific">Neocallimastix californiae</name>
    <dbReference type="NCBI Taxonomy" id="1754190"/>
    <lineage>
        <taxon>Eukaryota</taxon>
        <taxon>Fungi</taxon>
        <taxon>Fungi incertae sedis</taxon>
        <taxon>Chytridiomycota</taxon>
        <taxon>Chytridiomycota incertae sedis</taxon>
        <taxon>Neocallimastigomycetes</taxon>
        <taxon>Neocallimastigales</taxon>
        <taxon>Neocallimastigaceae</taxon>
        <taxon>Neocallimastix</taxon>
    </lineage>
</organism>
<sequence>MSLPRLNEKQLDEWINTNNSNRLLLGPNFVPSNWFKFPQQNYWKEKNFPKYLEKVKAMVVHSDRVRNHLAEKSNSTSLLHKFINMRACTNLKPNNKIKSFKERPIDILYYEKYADLDHSKQGEELYGLLNKTDKNIVKMNYGGYDKKKMIEWANDSKFIIYFSFFDTGAIGLKEIQNHGVYAFTIQADLVNDNSTIFYIPELAEEDGIKTAFKKIMEKIEMITKENPDTELVVKKNYDSNNCQMALDDLCEGIVNS</sequence>
<protein>
    <submittedName>
        <fullName evidence="1">Uncharacterized protein</fullName>
    </submittedName>
</protein>